<feature type="compositionally biased region" description="Basic residues" evidence="1">
    <location>
        <begin position="100"/>
        <end position="113"/>
    </location>
</feature>
<feature type="compositionally biased region" description="Basic and acidic residues" evidence="1">
    <location>
        <begin position="114"/>
        <end position="127"/>
    </location>
</feature>
<gene>
    <name evidence="2" type="ORF">EJB05_02905</name>
</gene>
<dbReference type="Gramene" id="TVU51473">
    <property type="protein sequence ID" value="TVU51473"/>
    <property type="gene ID" value="EJB05_02905"/>
</dbReference>
<dbReference type="Proteomes" id="UP000324897">
    <property type="component" value="Chromosome 6"/>
</dbReference>
<name>A0A5J9WTR0_9POAL</name>
<dbReference type="AlphaFoldDB" id="A0A5J9WTR0"/>
<reference evidence="2 3" key="1">
    <citation type="journal article" date="2019" name="Sci. Rep.">
        <title>A high-quality genome of Eragrostis curvula grass provides insights into Poaceae evolution and supports new strategies to enhance forage quality.</title>
        <authorList>
            <person name="Carballo J."/>
            <person name="Santos B.A.C.M."/>
            <person name="Zappacosta D."/>
            <person name="Garbus I."/>
            <person name="Selva J.P."/>
            <person name="Gallo C.A."/>
            <person name="Diaz A."/>
            <person name="Albertini E."/>
            <person name="Caccamo M."/>
            <person name="Echenique V."/>
        </authorList>
    </citation>
    <scope>NUCLEOTIDE SEQUENCE [LARGE SCALE GENOMIC DNA]</scope>
    <source>
        <strain evidence="3">cv. Victoria</strain>
        <tissue evidence="2">Leaf</tissue>
    </source>
</reference>
<evidence type="ECO:0000256" key="1">
    <source>
        <dbReference type="SAM" id="MobiDB-lite"/>
    </source>
</evidence>
<proteinExistence type="predicted"/>
<feature type="region of interest" description="Disordered" evidence="1">
    <location>
        <begin position="92"/>
        <end position="152"/>
    </location>
</feature>
<protein>
    <submittedName>
        <fullName evidence="2">Uncharacterized protein</fullName>
    </submittedName>
</protein>
<sequence>VRTMGTVADFGKERPCLSSMVAVLLPGETGSAEVGEDREAPRRHVCCSCRTAFSLPSRLLLAPCRQPAPRPQPGSPARVAATRFAAPSACAAPACPSPSSRRHHILGLGFRRHGSLEQTKEGDESNRRSRTQAGLGSGENDGERAGCSTKEL</sequence>
<organism evidence="2 3">
    <name type="scientific">Eragrostis curvula</name>
    <name type="common">weeping love grass</name>
    <dbReference type="NCBI Taxonomy" id="38414"/>
    <lineage>
        <taxon>Eukaryota</taxon>
        <taxon>Viridiplantae</taxon>
        <taxon>Streptophyta</taxon>
        <taxon>Embryophyta</taxon>
        <taxon>Tracheophyta</taxon>
        <taxon>Spermatophyta</taxon>
        <taxon>Magnoliopsida</taxon>
        <taxon>Liliopsida</taxon>
        <taxon>Poales</taxon>
        <taxon>Poaceae</taxon>
        <taxon>PACMAD clade</taxon>
        <taxon>Chloridoideae</taxon>
        <taxon>Eragrostideae</taxon>
        <taxon>Eragrostidinae</taxon>
        <taxon>Eragrostis</taxon>
    </lineage>
</organism>
<feature type="non-terminal residue" evidence="2">
    <location>
        <position position="1"/>
    </location>
</feature>
<evidence type="ECO:0000313" key="3">
    <source>
        <dbReference type="Proteomes" id="UP000324897"/>
    </source>
</evidence>
<dbReference type="EMBL" id="RWGY01000002">
    <property type="protein sequence ID" value="TVU51473.1"/>
    <property type="molecule type" value="Genomic_DNA"/>
</dbReference>
<accession>A0A5J9WTR0</accession>
<evidence type="ECO:0000313" key="2">
    <source>
        <dbReference type="EMBL" id="TVU51473.1"/>
    </source>
</evidence>
<keyword evidence="3" id="KW-1185">Reference proteome</keyword>
<comment type="caution">
    <text evidence="2">The sequence shown here is derived from an EMBL/GenBank/DDBJ whole genome shotgun (WGS) entry which is preliminary data.</text>
</comment>